<reference evidence="3" key="1">
    <citation type="submission" date="2020-01" db="EMBL/GenBank/DDBJ databases">
        <title>Draft genome sequence of the Termite Coptotermes fromosanus.</title>
        <authorList>
            <person name="Itakura S."/>
            <person name="Yosikawa Y."/>
            <person name="Umezawa K."/>
        </authorList>
    </citation>
    <scope>NUCLEOTIDE SEQUENCE [LARGE SCALE GENOMIC DNA]</scope>
</reference>
<sequence>MADDLSRNLSMEDSDTDNDTTDKDTDGTGSVEVFDVRNEEPGVNVEGEMKADQEESNGAESEDEQSEEGASVANKELERKLRELEAEVMILKQEEMLLKQMLSGAITKQQMKNRLKFYKFSGLYVSKCTQNKLRVDLTPTLYGRRPGYSSYYIEFHILSENCFVVGNSHLPSGIRETLCKEKFSLAELQNLLNYLRHICECTERKMKQFIEAEKEQGNAHKGHRINVSHKIFIFDNLHVQVAFRPTAQKYSHMWFVVYLLYNDKEIFFEPQGVQVESNGFSEETQEKLKELFVDGCCQELTFAVYKAKNFISDVLEYMTKHESSFEYGDTSSN</sequence>
<name>A0A6L2PEV3_COPFO</name>
<dbReference type="OrthoDB" id="10392929at2759"/>
<organism evidence="2 3">
    <name type="scientific">Coptotermes formosanus</name>
    <name type="common">Formosan subterranean termite</name>
    <dbReference type="NCBI Taxonomy" id="36987"/>
    <lineage>
        <taxon>Eukaryota</taxon>
        <taxon>Metazoa</taxon>
        <taxon>Ecdysozoa</taxon>
        <taxon>Arthropoda</taxon>
        <taxon>Hexapoda</taxon>
        <taxon>Insecta</taxon>
        <taxon>Pterygota</taxon>
        <taxon>Neoptera</taxon>
        <taxon>Polyneoptera</taxon>
        <taxon>Dictyoptera</taxon>
        <taxon>Blattodea</taxon>
        <taxon>Blattoidea</taxon>
        <taxon>Termitoidae</taxon>
        <taxon>Rhinotermitidae</taxon>
        <taxon>Coptotermes</taxon>
    </lineage>
</organism>
<evidence type="ECO:0000313" key="2">
    <source>
        <dbReference type="EMBL" id="GFG30926.1"/>
    </source>
</evidence>
<proteinExistence type="predicted"/>
<evidence type="ECO:0000313" key="3">
    <source>
        <dbReference type="Proteomes" id="UP000502823"/>
    </source>
</evidence>
<feature type="region of interest" description="Disordered" evidence="1">
    <location>
        <begin position="1"/>
        <end position="73"/>
    </location>
</feature>
<dbReference type="InParanoid" id="A0A6L2PEV3"/>
<accession>A0A6L2PEV3</accession>
<keyword evidence="3" id="KW-1185">Reference proteome</keyword>
<dbReference type="AlphaFoldDB" id="A0A6L2PEV3"/>
<feature type="compositionally biased region" description="Acidic residues" evidence="1">
    <location>
        <begin position="54"/>
        <end position="67"/>
    </location>
</feature>
<dbReference type="Proteomes" id="UP000502823">
    <property type="component" value="Unassembled WGS sequence"/>
</dbReference>
<dbReference type="EMBL" id="BLKM01000265">
    <property type="protein sequence ID" value="GFG30926.1"/>
    <property type="molecule type" value="Genomic_DNA"/>
</dbReference>
<protein>
    <recommendedName>
        <fullName evidence="4">Centromere protein O</fullName>
    </recommendedName>
</protein>
<comment type="caution">
    <text evidence="2">The sequence shown here is derived from an EMBL/GenBank/DDBJ whole genome shotgun (WGS) entry which is preliminary data.</text>
</comment>
<gene>
    <name evidence="2" type="ORF">Cfor_12993</name>
</gene>
<evidence type="ECO:0008006" key="4">
    <source>
        <dbReference type="Google" id="ProtNLM"/>
    </source>
</evidence>
<evidence type="ECO:0000256" key="1">
    <source>
        <dbReference type="SAM" id="MobiDB-lite"/>
    </source>
</evidence>